<keyword evidence="2" id="KW-1185">Reference proteome</keyword>
<protein>
    <submittedName>
        <fullName evidence="1">Uncharacterized protein</fullName>
    </submittedName>
</protein>
<dbReference type="Proteomes" id="UP000502706">
    <property type="component" value="Plasmid unnamed1"/>
</dbReference>
<sequence>MDWVAVRKGVALVRAICHINRAIEANLDAEHAASYASDYRIGSFQTADAFLYSTRHDLVERMDELFDLTPDEKIFLEDKQIGAHA</sequence>
<dbReference type="AlphaFoldDB" id="A0A6G8Q3S1"/>
<keyword evidence="1" id="KW-0614">Plasmid</keyword>
<proteinExistence type="predicted"/>
<name>A0A6G8Q3S1_9ACTN</name>
<dbReference type="KEGG" id="rmar:GBA65_22115"/>
<accession>A0A6G8Q3S1</accession>
<evidence type="ECO:0000313" key="1">
    <source>
        <dbReference type="EMBL" id="QIN81131.1"/>
    </source>
</evidence>
<gene>
    <name evidence="1" type="ORF">GBA65_22115</name>
</gene>
<dbReference type="RefSeq" id="WP_166398845.1">
    <property type="nucleotide sequence ID" value="NZ_CP045122.1"/>
</dbReference>
<dbReference type="EMBL" id="CP045122">
    <property type="protein sequence ID" value="QIN81131.1"/>
    <property type="molecule type" value="Genomic_DNA"/>
</dbReference>
<reference evidence="1 2" key="1">
    <citation type="submission" date="2019-10" db="EMBL/GenBank/DDBJ databases">
        <title>Rubrobacter sp nov SCSIO 52915 isolated from a deep-sea sediment in the South China Sea.</title>
        <authorList>
            <person name="Chen R.W."/>
        </authorList>
    </citation>
    <scope>NUCLEOTIDE SEQUENCE [LARGE SCALE GENOMIC DNA]</scope>
    <source>
        <strain evidence="1 2">SCSIO 52915</strain>
        <plasmid evidence="1 2">unnamed1</plasmid>
    </source>
</reference>
<geneLocation type="plasmid" evidence="1 2">
    <name>unnamed1</name>
</geneLocation>
<evidence type="ECO:0000313" key="2">
    <source>
        <dbReference type="Proteomes" id="UP000502706"/>
    </source>
</evidence>
<organism evidence="1 2">
    <name type="scientific">Rubrobacter marinus</name>
    <dbReference type="NCBI Taxonomy" id="2653852"/>
    <lineage>
        <taxon>Bacteria</taxon>
        <taxon>Bacillati</taxon>
        <taxon>Actinomycetota</taxon>
        <taxon>Rubrobacteria</taxon>
        <taxon>Rubrobacterales</taxon>
        <taxon>Rubrobacteraceae</taxon>
        <taxon>Rubrobacter</taxon>
    </lineage>
</organism>